<comment type="caution">
    <text evidence="1">The sequence shown here is derived from an EMBL/GenBank/DDBJ whole genome shotgun (WGS) entry which is preliminary data.</text>
</comment>
<dbReference type="EMBL" id="QGLE01000018">
    <property type="protein sequence ID" value="PWR17922.1"/>
    <property type="molecule type" value="Genomic_DNA"/>
</dbReference>
<organism evidence="1 2">
    <name type="scientific">Zavarzinia aquatilis</name>
    <dbReference type="NCBI Taxonomy" id="2211142"/>
    <lineage>
        <taxon>Bacteria</taxon>
        <taxon>Pseudomonadati</taxon>
        <taxon>Pseudomonadota</taxon>
        <taxon>Alphaproteobacteria</taxon>
        <taxon>Rhodospirillales</taxon>
        <taxon>Zavarziniaceae</taxon>
        <taxon>Zavarzinia</taxon>
    </lineage>
</organism>
<dbReference type="AlphaFoldDB" id="A0A317DU58"/>
<gene>
    <name evidence="1" type="ORF">DKG74_20155</name>
</gene>
<accession>A0A317DU58</accession>
<name>A0A317DU58_9PROT</name>
<sequence>MTPFLFFMDGNIRPHAPAATPFWEMKMKLLAGFISLVVLTLTLTGGTAMAIPDDVKHMLKVCTPLALAAAAVIADASDNGVYLDPMNPRFSHNNWKEHGLFFAKMALNAKVYKNSNEIAEGYEREFEMFTSVHKFKPNFHAEYLTTGLRKTCFDGAKYLKSR</sequence>
<protein>
    <submittedName>
        <fullName evidence="1">Uncharacterized protein</fullName>
    </submittedName>
</protein>
<dbReference type="Proteomes" id="UP000245461">
    <property type="component" value="Unassembled WGS sequence"/>
</dbReference>
<evidence type="ECO:0000313" key="2">
    <source>
        <dbReference type="Proteomes" id="UP000245461"/>
    </source>
</evidence>
<reference evidence="1 2" key="1">
    <citation type="submission" date="2018-05" db="EMBL/GenBank/DDBJ databases">
        <title>Zavarzinia sp. HR-AS.</title>
        <authorList>
            <person name="Lee Y."/>
            <person name="Jeon C.O."/>
        </authorList>
    </citation>
    <scope>NUCLEOTIDE SEQUENCE [LARGE SCALE GENOMIC DNA]</scope>
    <source>
        <strain evidence="1 2">HR-AS</strain>
    </source>
</reference>
<evidence type="ECO:0000313" key="1">
    <source>
        <dbReference type="EMBL" id="PWR17922.1"/>
    </source>
</evidence>
<proteinExistence type="predicted"/>
<keyword evidence="2" id="KW-1185">Reference proteome</keyword>